<feature type="active site" description="Proton acceptor" evidence="2">
    <location>
        <position position="184"/>
    </location>
</feature>
<protein>
    <submittedName>
        <fullName evidence="5">UDP-4-amino-4-deoxy-L-arabinose--oxoglutarate aminotransferase</fullName>
        <ecNumber evidence="5">2.6.1.87</ecNumber>
    </submittedName>
</protein>
<organism evidence="5 6">
    <name type="scientific">Usitatibacter rugosus</name>
    <dbReference type="NCBI Taxonomy" id="2732067"/>
    <lineage>
        <taxon>Bacteria</taxon>
        <taxon>Pseudomonadati</taxon>
        <taxon>Pseudomonadota</taxon>
        <taxon>Betaproteobacteria</taxon>
        <taxon>Nitrosomonadales</taxon>
        <taxon>Usitatibacteraceae</taxon>
        <taxon>Usitatibacter</taxon>
    </lineage>
</organism>
<dbReference type="AlphaFoldDB" id="A0A6M4GX13"/>
<reference evidence="5 6" key="1">
    <citation type="submission" date="2020-04" db="EMBL/GenBank/DDBJ databases">
        <title>Usitatibacter rugosus gen. nov., sp. nov. and Usitatibacter palustris sp. nov., novel members of Usitatibacteraceae fam. nov. within the order Nitrosomonadales isolated from soil.</title>
        <authorList>
            <person name="Huber K.J."/>
            <person name="Neumann-Schaal M."/>
            <person name="Geppert A."/>
            <person name="Luckner M."/>
            <person name="Wanner G."/>
            <person name="Overmann J."/>
        </authorList>
    </citation>
    <scope>NUCLEOTIDE SEQUENCE [LARGE SCALE GENOMIC DNA]</scope>
    <source>
        <strain evidence="5 6">0125_3</strain>
    </source>
</reference>
<dbReference type="InterPro" id="IPR000653">
    <property type="entry name" value="DegT/StrS_aminotransferase"/>
</dbReference>
<feature type="modified residue" description="N6-(pyridoxal phosphate)lysine" evidence="3">
    <location>
        <position position="184"/>
    </location>
</feature>
<evidence type="ECO:0000313" key="6">
    <source>
        <dbReference type="Proteomes" id="UP000501534"/>
    </source>
</evidence>
<dbReference type="EMBL" id="CP053069">
    <property type="protein sequence ID" value="QJR11532.1"/>
    <property type="molecule type" value="Genomic_DNA"/>
</dbReference>
<evidence type="ECO:0000256" key="2">
    <source>
        <dbReference type="PIRSR" id="PIRSR000390-1"/>
    </source>
</evidence>
<keyword evidence="5" id="KW-0032">Aminotransferase</keyword>
<dbReference type="InterPro" id="IPR015424">
    <property type="entry name" value="PyrdxlP-dep_Trfase"/>
</dbReference>
<dbReference type="PANTHER" id="PTHR30244:SF34">
    <property type="entry name" value="DTDP-4-AMINO-4,6-DIDEOXYGALACTOSE TRANSAMINASE"/>
    <property type="match status" value="1"/>
</dbReference>
<dbReference type="InterPro" id="IPR015421">
    <property type="entry name" value="PyrdxlP-dep_Trfase_major"/>
</dbReference>
<dbReference type="CDD" id="cd00616">
    <property type="entry name" value="AHBA_syn"/>
    <property type="match status" value="1"/>
</dbReference>
<dbReference type="Proteomes" id="UP000501534">
    <property type="component" value="Chromosome"/>
</dbReference>
<accession>A0A6M4GX13</accession>
<evidence type="ECO:0000313" key="5">
    <source>
        <dbReference type="EMBL" id="QJR11532.1"/>
    </source>
</evidence>
<dbReference type="SUPFAM" id="SSF53383">
    <property type="entry name" value="PLP-dependent transferases"/>
    <property type="match status" value="1"/>
</dbReference>
<dbReference type="PANTHER" id="PTHR30244">
    <property type="entry name" value="TRANSAMINASE"/>
    <property type="match status" value="1"/>
</dbReference>
<dbReference type="Pfam" id="PF01041">
    <property type="entry name" value="DegT_DnrJ_EryC1"/>
    <property type="match status" value="1"/>
</dbReference>
<evidence type="ECO:0000256" key="1">
    <source>
        <dbReference type="ARBA" id="ARBA00037999"/>
    </source>
</evidence>
<dbReference type="Gene3D" id="3.40.640.10">
    <property type="entry name" value="Type I PLP-dependent aspartate aminotransferase-like (Major domain)"/>
    <property type="match status" value="1"/>
</dbReference>
<name>A0A6M4GX13_9PROT</name>
<dbReference type="GO" id="GO:0030170">
    <property type="term" value="F:pyridoxal phosphate binding"/>
    <property type="evidence" value="ECO:0007669"/>
    <property type="project" value="TreeGrafter"/>
</dbReference>
<comment type="similarity">
    <text evidence="1 4">Belongs to the DegT/DnrJ/EryC1 family.</text>
</comment>
<dbReference type="Gene3D" id="3.90.1150.10">
    <property type="entry name" value="Aspartate Aminotransferase, domain 1"/>
    <property type="match status" value="1"/>
</dbReference>
<dbReference type="RefSeq" id="WP_246232202.1">
    <property type="nucleotide sequence ID" value="NZ_CP053069.1"/>
</dbReference>
<proteinExistence type="inferred from homology"/>
<sequence>MTQPFLPFARPGMDEATIAAVAETLRSRWIVTGPRAAAFEKALSERFGGRSVRAMTSATAAMQLALEMLGIGAGDEIIAPAQSFFVTGNLIERSGAKAVFVDVDLRSRNLDFAQAQAAVSPKTKLLLPTHYNAPLDPAALDTFRTKNKVRILEDAALAIGSRYPDGRAVGASGDLVTFSFHPNKNMTTIEGGALVLDDAKETATVEELRFHGIRRQADGTRDVERAGTKYNFSDVSAAVGLEQLKHLDAWCARREQLAKRYFEGFANDDLITPECLPPENNPGHSWNMFTVLLPLPALGVTRKAFVDAMQKEGIGIGISYEAIHLTSLFRKKGFREGQFPNSERIARETVTLPLFPEMQDSDVERVCASVSRVLRRKAA</sequence>
<evidence type="ECO:0000256" key="4">
    <source>
        <dbReference type="RuleBase" id="RU004508"/>
    </source>
</evidence>
<dbReference type="PIRSF" id="PIRSF000390">
    <property type="entry name" value="PLP_StrS"/>
    <property type="match status" value="1"/>
</dbReference>
<dbReference type="KEGG" id="uru:DSM104443_02610"/>
<dbReference type="EC" id="2.6.1.87" evidence="5"/>
<keyword evidence="5" id="KW-0808">Transferase</keyword>
<dbReference type="GO" id="GO:0099620">
    <property type="term" value="F:UDP-4-amino-4-deoxy-L-arabinose aminotransferase"/>
    <property type="evidence" value="ECO:0007669"/>
    <property type="project" value="UniProtKB-EC"/>
</dbReference>
<keyword evidence="6" id="KW-1185">Reference proteome</keyword>
<gene>
    <name evidence="5" type="primary">arnB</name>
    <name evidence="5" type="ORF">DSM104443_02610</name>
</gene>
<evidence type="ECO:0000256" key="3">
    <source>
        <dbReference type="PIRSR" id="PIRSR000390-2"/>
    </source>
</evidence>
<keyword evidence="3 4" id="KW-0663">Pyridoxal phosphate</keyword>
<dbReference type="InterPro" id="IPR015422">
    <property type="entry name" value="PyrdxlP-dep_Trfase_small"/>
</dbReference>
<dbReference type="GO" id="GO:0000271">
    <property type="term" value="P:polysaccharide biosynthetic process"/>
    <property type="evidence" value="ECO:0007669"/>
    <property type="project" value="TreeGrafter"/>
</dbReference>